<dbReference type="InterPro" id="IPR025347">
    <property type="entry name" value="DUF4251"/>
</dbReference>
<dbReference type="EMBL" id="JPIT01000016">
    <property type="protein sequence ID" value="KIO46236.1"/>
    <property type="molecule type" value="Genomic_DNA"/>
</dbReference>
<accession>A0A0C3M967</accession>
<protein>
    <submittedName>
        <fullName evidence="2">Uncharacterized protein</fullName>
    </submittedName>
</protein>
<dbReference type="Proteomes" id="UP000031937">
    <property type="component" value="Unassembled WGS sequence"/>
</dbReference>
<feature type="chain" id="PRO_5043118957" evidence="1">
    <location>
        <begin position="23"/>
        <end position="190"/>
    </location>
</feature>
<proteinExistence type="predicted"/>
<reference evidence="3 4" key="2">
    <citation type="submission" date="2014-07" db="EMBL/GenBank/DDBJ databases">
        <title>Porphyromonadaceae bacterium OUH 334697 = ATCC BAA-2682 = DSM 28341 draft genome.</title>
        <authorList>
            <person name="Sydenham T.V."/>
            <person name="Hasman H."/>
            <person name="Justesen U.S."/>
        </authorList>
    </citation>
    <scope>NUCLEOTIDE SEQUENCE [LARGE SCALE GENOMIC DNA]</scope>
    <source>
        <strain evidence="3 4">OUH 334697</strain>
    </source>
</reference>
<dbReference type="OrthoDB" id="982410at2"/>
<dbReference type="Gene3D" id="2.40.128.410">
    <property type="match status" value="1"/>
</dbReference>
<feature type="signal peptide" evidence="1">
    <location>
        <begin position="1"/>
        <end position="22"/>
    </location>
</feature>
<comment type="caution">
    <text evidence="2">The sequence shown here is derived from an EMBL/GenBank/DDBJ whole genome shotgun (WGS) entry which is preliminary data.</text>
</comment>
<dbReference type="RefSeq" id="WP_041502847.1">
    <property type="nucleotide sequence ID" value="NZ_JPIT01000016.1"/>
</dbReference>
<dbReference type="EMBL" id="JPIU01000049">
    <property type="protein sequence ID" value="KIO42978.1"/>
    <property type="molecule type" value="Genomic_DNA"/>
</dbReference>
<evidence type="ECO:0000313" key="5">
    <source>
        <dbReference type="Proteomes" id="UP000031980"/>
    </source>
</evidence>
<keyword evidence="5" id="KW-1185">Reference proteome</keyword>
<name>A0A0C3M967_9PORP</name>
<evidence type="ECO:0000313" key="4">
    <source>
        <dbReference type="Proteomes" id="UP000031937"/>
    </source>
</evidence>
<dbReference type="Pfam" id="PF14059">
    <property type="entry name" value="DUF4251"/>
    <property type="match status" value="1"/>
</dbReference>
<reference evidence="2 5" key="1">
    <citation type="submission" date="2014-07" db="EMBL/GenBank/DDBJ databases">
        <title>Porphyromonadaceae bacterium OUH 308042 = ATCC BAA-2681 = DSM 28342 draft genome.</title>
        <authorList>
            <person name="Sydenham T.V."/>
            <person name="Hasman H."/>
            <person name="Justensen U.S."/>
        </authorList>
    </citation>
    <scope>NUCLEOTIDE SEQUENCE [LARGE SCALE GENOMIC DNA]</scope>
    <source>
        <strain evidence="2 5">OUH 308042</strain>
    </source>
</reference>
<organism evidence="2 5">
    <name type="scientific">Sanguibacteroides justesenii</name>
    <dbReference type="NCBI Taxonomy" id="1547597"/>
    <lineage>
        <taxon>Bacteria</taxon>
        <taxon>Pseudomonadati</taxon>
        <taxon>Bacteroidota</taxon>
        <taxon>Bacteroidia</taxon>
        <taxon>Bacteroidales</taxon>
        <taxon>Porphyromonadaceae</taxon>
        <taxon>Sanguibacteroides</taxon>
    </lineage>
</organism>
<dbReference type="AlphaFoldDB" id="A0A0C3M967"/>
<evidence type="ECO:0000313" key="3">
    <source>
        <dbReference type="EMBL" id="KIO46236.1"/>
    </source>
</evidence>
<gene>
    <name evidence="2" type="ORF">BA92_14075</name>
    <name evidence="3" type="ORF">IE90_05420</name>
</gene>
<evidence type="ECO:0000313" key="2">
    <source>
        <dbReference type="EMBL" id="KIO42978.1"/>
    </source>
</evidence>
<evidence type="ECO:0000256" key="1">
    <source>
        <dbReference type="SAM" id="SignalP"/>
    </source>
</evidence>
<keyword evidence="1" id="KW-0732">Signal</keyword>
<dbReference type="Proteomes" id="UP000031980">
    <property type="component" value="Unassembled WGS sequence"/>
</dbReference>
<sequence length="190" mass="20997">MNKILTWFMMAILLASVTPLTAQERTTAKEKRKMTREERKLARQKEDEKLFQTAIDALKKQDFVLEAQTLTFKKGRTISVTPSTNFISMSGDRATVQVSFVTGRPLQNGLGGVTVEGKVSDIKMSTDKKGRVSYSFYVQGLGISAYVNISLVGNNKASATILPSFHSNTLILNGNLVPSEKSNTFEGRKL</sequence>